<dbReference type="OrthoDB" id="6282356at2759"/>
<proteinExistence type="predicted"/>
<reference evidence="2 3" key="2">
    <citation type="submission" date="2018-11" db="EMBL/GenBank/DDBJ databases">
        <authorList>
            <consortium name="Pathogen Informatics"/>
        </authorList>
    </citation>
    <scope>NUCLEOTIDE SEQUENCE [LARGE SCALE GENOMIC DNA]</scope>
</reference>
<reference evidence="4" key="1">
    <citation type="submission" date="2017-02" db="UniProtKB">
        <authorList>
            <consortium name="WormBaseParasite"/>
        </authorList>
    </citation>
    <scope>IDENTIFICATION</scope>
</reference>
<evidence type="ECO:0000313" key="3">
    <source>
        <dbReference type="Proteomes" id="UP000278807"/>
    </source>
</evidence>
<keyword evidence="3" id="KW-1185">Reference proteome</keyword>
<dbReference type="STRING" id="102285.A0A0R3TR78"/>
<sequence length="397" mass="43217">MSENYYKLIASANIQLEEVANVNSELAGDRMTRCLQIKRGCFYVAKANVFCENAARSIGSPNDKVTQIIEFSPHLLKSPRDCCRKHNRLPASDVVSGDSMDFDINGVPLCCSVPGYVVPEDLDPFANITTQTLPESDYTYTTSGYNTASTSVTVVTTMPSTSYGSTQSTATTTDGYTASPSEYGTSYTTYTSSGVVSERPNSDKYPVKTTADYEISQFTTTESPNQYFPSSSHPTPTPTYPSPTTTPTYSYFSPTPFNPPSSASSTYEATATTEAEIVCEPGFKWNSEKQLCLHTLARCPKGMYLSVSLNKCMPKIGDRFTCPKGYEYRNDLNGCEVVLTVFTDIVAAFVFSTSLSLSLSGFSRSKIETAQVLAAGAQWVGAKVNHTGQVITINEEK</sequence>
<evidence type="ECO:0000256" key="1">
    <source>
        <dbReference type="SAM" id="MobiDB-lite"/>
    </source>
</evidence>
<accession>A0A0R3TR78</accession>
<dbReference type="AlphaFoldDB" id="A0A0R3TR78"/>
<name>A0A0R3TR78_RODNA</name>
<protein>
    <submittedName>
        <fullName evidence="4">Chitin-binding type-2 domain-containing protein</fullName>
    </submittedName>
</protein>
<dbReference type="WBParaSite" id="HNAJ_0001007501-mRNA-1">
    <property type="protein sequence ID" value="HNAJ_0001007501-mRNA-1"/>
    <property type="gene ID" value="HNAJ_0001007501"/>
</dbReference>
<dbReference type="EMBL" id="UZAE01012870">
    <property type="protein sequence ID" value="VDO07112.1"/>
    <property type="molecule type" value="Genomic_DNA"/>
</dbReference>
<dbReference type="Proteomes" id="UP000278807">
    <property type="component" value="Unassembled WGS sequence"/>
</dbReference>
<feature type="region of interest" description="Disordered" evidence="1">
    <location>
        <begin position="221"/>
        <end position="244"/>
    </location>
</feature>
<evidence type="ECO:0000313" key="4">
    <source>
        <dbReference type="WBParaSite" id="HNAJ_0001007501-mRNA-1"/>
    </source>
</evidence>
<gene>
    <name evidence="2" type="ORF">HNAJ_LOCUS10070</name>
</gene>
<organism evidence="4">
    <name type="scientific">Rodentolepis nana</name>
    <name type="common">Dwarf tapeworm</name>
    <name type="synonym">Hymenolepis nana</name>
    <dbReference type="NCBI Taxonomy" id="102285"/>
    <lineage>
        <taxon>Eukaryota</taxon>
        <taxon>Metazoa</taxon>
        <taxon>Spiralia</taxon>
        <taxon>Lophotrochozoa</taxon>
        <taxon>Platyhelminthes</taxon>
        <taxon>Cestoda</taxon>
        <taxon>Eucestoda</taxon>
        <taxon>Cyclophyllidea</taxon>
        <taxon>Hymenolepididae</taxon>
        <taxon>Rodentolepis</taxon>
    </lineage>
</organism>
<evidence type="ECO:0000313" key="2">
    <source>
        <dbReference type="EMBL" id="VDO07112.1"/>
    </source>
</evidence>